<feature type="coiled-coil region" evidence="1">
    <location>
        <begin position="112"/>
        <end position="139"/>
    </location>
</feature>
<dbReference type="KEGG" id="dpa:109543641"/>
<reference evidence="3" key="1">
    <citation type="journal article" date="2013" name="Genome Biol.">
        <title>Draft genome of the mountain pine beetle, Dendroctonus ponderosae Hopkins, a major forest pest.</title>
        <authorList>
            <person name="Keeling C.I."/>
            <person name="Yuen M.M."/>
            <person name="Liao N.Y."/>
            <person name="Docking T.R."/>
            <person name="Chan S.K."/>
            <person name="Taylor G.A."/>
            <person name="Palmquist D.L."/>
            <person name="Jackman S.D."/>
            <person name="Nguyen A."/>
            <person name="Li M."/>
            <person name="Henderson H."/>
            <person name="Janes J.K."/>
            <person name="Zhao Y."/>
            <person name="Pandoh P."/>
            <person name="Moore R."/>
            <person name="Sperling F.A."/>
            <person name="Huber D.P."/>
            <person name="Birol I."/>
            <person name="Jones S.J."/>
            <person name="Bohlmann J."/>
        </authorList>
    </citation>
    <scope>NUCLEOTIDE SEQUENCE</scope>
</reference>
<evidence type="ECO:0000313" key="3">
    <source>
        <dbReference type="Proteomes" id="UP000019118"/>
    </source>
</evidence>
<sequence>MSGLDSLNEKSLTEHQDRTELEKFETSFRELRTELYMKRNEVTKLKTELERSNHENYELKTAIEKLRKSMEENKIITEMYKQRIQEFEPKYFENKNSLMKLELQYKMEASKNNALRDDCQKAVMEKAELARKVDALEEKRKHDQLYSSDITQSIGQLKSAIGNIKGDIKNVKIELKSVTTLSQTVDLVQESVQKCQELAGIIVEQKQQKAALEEQYIKYKAKADQLESFILANSRIFSEDNLEARIILTQYKKMSEHYNKKVQSKNEILTNINNILCQEKQTNIKLVEETEKMTRQISSLQKHISELQAKLISICGKNETSFPPEILDITGIKIKDENIVIEITDSP</sequence>
<dbReference type="GeneID" id="109543641"/>
<reference evidence="2" key="2">
    <citation type="submission" date="2024-08" db="UniProtKB">
        <authorList>
            <consortium name="EnsemblMetazoa"/>
        </authorList>
    </citation>
    <scope>IDENTIFICATION</scope>
</reference>
<proteinExistence type="predicted"/>
<organism evidence="2 3">
    <name type="scientific">Dendroctonus ponderosae</name>
    <name type="common">Mountain pine beetle</name>
    <dbReference type="NCBI Taxonomy" id="77166"/>
    <lineage>
        <taxon>Eukaryota</taxon>
        <taxon>Metazoa</taxon>
        <taxon>Ecdysozoa</taxon>
        <taxon>Arthropoda</taxon>
        <taxon>Hexapoda</taxon>
        <taxon>Insecta</taxon>
        <taxon>Pterygota</taxon>
        <taxon>Neoptera</taxon>
        <taxon>Endopterygota</taxon>
        <taxon>Coleoptera</taxon>
        <taxon>Polyphaga</taxon>
        <taxon>Cucujiformia</taxon>
        <taxon>Curculionidae</taxon>
        <taxon>Scolytinae</taxon>
        <taxon>Dendroctonus</taxon>
    </lineage>
</organism>
<dbReference type="Proteomes" id="UP000019118">
    <property type="component" value="Unassembled WGS sequence"/>
</dbReference>
<evidence type="ECO:0000313" key="2">
    <source>
        <dbReference type="EnsemblMetazoa" id="XP_019769017.1"/>
    </source>
</evidence>
<accession>A0AAR5Q712</accession>
<keyword evidence="1" id="KW-0175">Coiled coil</keyword>
<protein>
    <submittedName>
        <fullName evidence="2">Uncharacterized protein</fullName>
    </submittedName>
</protein>
<dbReference type="EnsemblMetazoa" id="XM_019913458.1">
    <property type="protein sequence ID" value="XP_019769017.1"/>
    <property type="gene ID" value="LOC109543641"/>
</dbReference>
<name>A0AAR5Q712_DENPD</name>
<evidence type="ECO:0000256" key="1">
    <source>
        <dbReference type="SAM" id="Coils"/>
    </source>
</evidence>
<dbReference type="AlphaFoldDB" id="A0AAR5Q712"/>
<keyword evidence="3" id="KW-1185">Reference proteome</keyword>
<feature type="coiled-coil region" evidence="1">
    <location>
        <begin position="195"/>
        <end position="229"/>
    </location>
</feature>